<evidence type="ECO:0008006" key="4">
    <source>
        <dbReference type="Google" id="ProtNLM"/>
    </source>
</evidence>
<dbReference type="InterPro" id="IPR035093">
    <property type="entry name" value="RelE/ParE_toxin_dom_sf"/>
</dbReference>
<evidence type="ECO:0000256" key="2">
    <source>
        <dbReference type="ARBA" id="ARBA00022649"/>
    </source>
</evidence>
<name>A0A3B0Y8C6_9ZZZZ</name>
<accession>A0A3B0Y8C6</accession>
<organism evidence="3">
    <name type="scientific">hydrothermal vent metagenome</name>
    <dbReference type="NCBI Taxonomy" id="652676"/>
    <lineage>
        <taxon>unclassified sequences</taxon>
        <taxon>metagenomes</taxon>
        <taxon>ecological metagenomes</taxon>
    </lineage>
</organism>
<evidence type="ECO:0000313" key="3">
    <source>
        <dbReference type="EMBL" id="VAW71592.1"/>
    </source>
</evidence>
<sequence>MEKTNKYDLTLLAENDLESIFDYTINKWGEQQATDYTNELFKRFEWLAENSNLGKKRDEVSEGYLSYFEGSHTIFFRETNVGIEILGIPHQSEDIGFHFEIDNLNPSYKDLLSQVGEQKENLQTPEQANDDLEL</sequence>
<proteinExistence type="inferred from homology"/>
<dbReference type="InterPro" id="IPR007712">
    <property type="entry name" value="RelE/ParE_toxin"/>
</dbReference>
<protein>
    <recommendedName>
        <fullName evidence="4">Toxin</fullName>
    </recommendedName>
</protein>
<dbReference type="EMBL" id="UOFL01000024">
    <property type="protein sequence ID" value="VAW71592.1"/>
    <property type="molecule type" value="Genomic_DNA"/>
</dbReference>
<keyword evidence="2" id="KW-1277">Toxin-antitoxin system</keyword>
<dbReference type="PANTHER" id="PTHR33755">
    <property type="entry name" value="TOXIN PARE1-RELATED"/>
    <property type="match status" value="1"/>
</dbReference>
<gene>
    <name evidence="3" type="ORF">MNBD_GAMMA12-71</name>
</gene>
<dbReference type="Gene3D" id="3.30.2310.20">
    <property type="entry name" value="RelE-like"/>
    <property type="match status" value="1"/>
</dbReference>
<evidence type="ECO:0000256" key="1">
    <source>
        <dbReference type="ARBA" id="ARBA00006226"/>
    </source>
</evidence>
<dbReference type="AlphaFoldDB" id="A0A3B0Y8C6"/>
<comment type="similarity">
    <text evidence="1">Belongs to the RelE toxin family.</text>
</comment>
<dbReference type="Pfam" id="PF05016">
    <property type="entry name" value="ParE_toxin"/>
    <property type="match status" value="1"/>
</dbReference>
<dbReference type="InterPro" id="IPR051803">
    <property type="entry name" value="TA_system_RelE-like_toxin"/>
</dbReference>
<reference evidence="3" key="1">
    <citation type="submission" date="2018-06" db="EMBL/GenBank/DDBJ databases">
        <authorList>
            <person name="Zhirakovskaya E."/>
        </authorList>
    </citation>
    <scope>NUCLEOTIDE SEQUENCE</scope>
</reference>
<dbReference type="PANTHER" id="PTHR33755:SF9">
    <property type="entry name" value="TOXIN PARE1"/>
    <property type="match status" value="1"/>
</dbReference>